<sequence>MGGFGTVKATFILIKQAKIKHNIKENIWAHDENKDSPNIIEDENTNTSTVMVHIRTISDIHYMETTIQNGNDWSGQLV</sequence>
<dbReference type="EMBL" id="LWCA01000232">
    <property type="protein sequence ID" value="OAF69770.1"/>
    <property type="molecule type" value="Genomic_DNA"/>
</dbReference>
<keyword evidence="2" id="KW-1185">Reference proteome</keyword>
<dbReference type="AlphaFoldDB" id="A0A177B6L9"/>
<evidence type="ECO:0000313" key="1">
    <source>
        <dbReference type="EMBL" id="OAF69770.1"/>
    </source>
</evidence>
<dbReference type="Proteomes" id="UP000078046">
    <property type="component" value="Unassembled WGS sequence"/>
</dbReference>
<reference evidence="1 2" key="1">
    <citation type="submission" date="2016-04" db="EMBL/GenBank/DDBJ databases">
        <title>The genome of Intoshia linei affirms orthonectids as highly simplified spiralians.</title>
        <authorList>
            <person name="Mikhailov K.V."/>
            <person name="Slusarev G.S."/>
            <person name="Nikitin M.A."/>
            <person name="Logacheva M.D."/>
            <person name="Penin A."/>
            <person name="Aleoshin V."/>
            <person name="Panchin Y.V."/>
        </authorList>
    </citation>
    <scope>NUCLEOTIDE SEQUENCE [LARGE SCALE GENOMIC DNA]</scope>
    <source>
        <strain evidence="1">Intl2013</strain>
        <tissue evidence="1">Whole animal</tissue>
    </source>
</reference>
<name>A0A177B6L9_9BILA</name>
<protein>
    <submittedName>
        <fullName evidence="1">Uncharacterized protein</fullName>
    </submittedName>
</protein>
<gene>
    <name evidence="1" type="ORF">A3Q56_02469</name>
</gene>
<evidence type="ECO:0000313" key="2">
    <source>
        <dbReference type="Proteomes" id="UP000078046"/>
    </source>
</evidence>
<accession>A0A177B6L9</accession>
<comment type="caution">
    <text evidence="1">The sequence shown here is derived from an EMBL/GenBank/DDBJ whole genome shotgun (WGS) entry which is preliminary data.</text>
</comment>
<proteinExistence type="predicted"/>
<organism evidence="1 2">
    <name type="scientific">Intoshia linei</name>
    <dbReference type="NCBI Taxonomy" id="1819745"/>
    <lineage>
        <taxon>Eukaryota</taxon>
        <taxon>Metazoa</taxon>
        <taxon>Spiralia</taxon>
        <taxon>Lophotrochozoa</taxon>
        <taxon>Mesozoa</taxon>
        <taxon>Orthonectida</taxon>
        <taxon>Rhopaluridae</taxon>
        <taxon>Intoshia</taxon>
    </lineage>
</organism>